<evidence type="ECO:0000313" key="2">
    <source>
        <dbReference type="Proteomes" id="UP000537326"/>
    </source>
</evidence>
<evidence type="ECO:0000313" key="1">
    <source>
        <dbReference type="EMBL" id="NYI11635.1"/>
    </source>
</evidence>
<evidence type="ECO:0008006" key="3">
    <source>
        <dbReference type="Google" id="ProtNLM"/>
    </source>
</evidence>
<sequence>MRPTIVAGDDRAAIDEQKTRTLMHRTTRPARLAVMTLLLPALLLPAAASAHDDLEDDHDDHDEVPAVVERAGLIQGVAVDSAGRGIDDVAVQALDARTGEPVASALTYASDRPTGPQHGYFYLHVDPGTYDVVLVKRGYDAGLLADVTARRKAPTSLGPITLALRDWPTTTAASVVDPVVAPKQRVKLTVDVGSRRTRVDGGRVKVLEGRRVLANQRLKRSDKGSVKVDLGRLPKGTHHLTVLFTGTEGLKPSRAKKVKVVVARSARHAR</sequence>
<dbReference type="AlphaFoldDB" id="A0A7Z0C3A2"/>
<name>A0A7Z0C3A2_9ACTN</name>
<gene>
    <name evidence="1" type="ORF">BKA05_003150</name>
</gene>
<dbReference type="EMBL" id="JACBZI010000001">
    <property type="protein sequence ID" value="NYI11635.1"/>
    <property type="molecule type" value="Genomic_DNA"/>
</dbReference>
<dbReference type="RefSeq" id="WP_179532298.1">
    <property type="nucleotide sequence ID" value="NZ_BAAAPP010000017.1"/>
</dbReference>
<keyword evidence="2" id="KW-1185">Reference proteome</keyword>
<protein>
    <recommendedName>
        <fullName evidence="3">Carboxypeptidase regulatory-like domain-containing protein</fullName>
    </recommendedName>
</protein>
<reference evidence="1 2" key="1">
    <citation type="submission" date="2020-07" db="EMBL/GenBank/DDBJ databases">
        <title>Sequencing the genomes of 1000 actinobacteria strains.</title>
        <authorList>
            <person name="Klenk H.-P."/>
        </authorList>
    </citation>
    <scope>NUCLEOTIDE SEQUENCE [LARGE SCALE GENOMIC DNA]</scope>
    <source>
        <strain evidence="1 2">DSM 18248</strain>
    </source>
</reference>
<comment type="caution">
    <text evidence="1">The sequence shown here is derived from an EMBL/GenBank/DDBJ whole genome shotgun (WGS) entry which is preliminary data.</text>
</comment>
<dbReference type="Proteomes" id="UP000537326">
    <property type="component" value="Unassembled WGS sequence"/>
</dbReference>
<proteinExistence type="predicted"/>
<accession>A0A7Z0C3A2</accession>
<organism evidence="1 2">
    <name type="scientific">Nocardioides marinus</name>
    <dbReference type="NCBI Taxonomy" id="374514"/>
    <lineage>
        <taxon>Bacteria</taxon>
        <taxon>Bacillati</taxon>
        <taxon>Actinomycetota</taxon>
        <taxon>Actinomycetes</taxon>
        <taxon>Propionibacteriales</taxon>
        <taxon>Nocardioidaceae</taxon>
        <taxon>Nocardioides</taxon>
    </lineage>
</organism>